<dbReference type="RefSeq" id="WP_187712490.1">
    <property type="nucleotide sequence ID" value="NZ_CP060820.1"/>
</dbReference>
<dbReference type="AlphaFoldDB" id="A0A7H0FYD7"/>
<evidence type="ECO:0000259" key="1">
    <source>
        <dbReference type="Pfam" id="PF02627"/>
    </source>
</evidence>
<dbReference type="InterPro" id="IPR004675">
    <property type="entry name" value="AhpD_core"/>
</dbReference>
<gene>
    <name evidence="2" type="ORF">H8B22_02125</name>
</gene>
<protein>
    <submittedName>
        <fullName evidence="2">Carboxymuconolactone decarboxylase family protein</fullName>
    </submittedName>
</protein>
<dbReference type="Proteomes" id="UP000516018">
    <property type="component" value="Chromosome"/>
</dbReference>
<dbReference type="EMBL" id="CP060820">
    <property type="protein sequence ID" value="QNP41053.1"/>
    <property type="molecule type" value="Genomic_DNA"/>
</dbReference>
<evidence type="ECO:0000313" key="3">
    <source>
        <dbReference type="Proteomes" id="UP000516018"/>
    </source>
</evidence>
<feature type="domain" description="Carboxymuconolactone decarboxylase-like" evidence="1">
    <location>
        <begin position="39"/>
        <end position="118"/>
    </location>
</feature>
<dbReference type="InterPro" id="IPR029032">
    <property type="entry name" value="AhpD-like"/>
</dbReference>
<dbReference type="PANTHER" id="PTHR33930:SF2">
    <property type="entry name" value="BLR3452 PROTEIN"/>
    <property type="match status" value="1"/>
</dbReference>
<accession>A0A7H0FYD7</accession>
<dbReference type="PANTHER" id="PTHR33930">
    <property type="entry name" value="ALKYL HYDROPEROXIDE REDUCTASE AHPD"/>
    <property type="match status" value="1"/>
</dbReference>
<dbReference type="InterPro" id="IPR003779">
    <property type="entry name" value="CMD-like"/>
</dbReference>
<proteinExistence type="predicted"/>
<sequence>MSAGDSEKDRVAQSESGVATFTAFRKRMNERILAEPNQVVRRFFALDTQTYQAGALDVKTKELLGLVASLVLRCDDCISYHVAQCREAGVNRDEMFEAFSVGLVVGGSIVIPHLRRAVDFLDQLESGDAGAPVAHDHG</sequence>
<dbReference type="KEGG" id="lsx:H8B22_02125"/>
<keyword evidence="3" id="KW-1185">Reference proteome</keyword>
<reference evidence="2 3" key="1">
    <citation type="submission" date="2020-08" db="EMBL/GenBank/DDBJ databases">
        <title>Lysobacter sp. II4 sp. nov., isolated from soil.</title>
        <authorList>
            <person name="Woo C.Y."/>
            <person name="Kim J."/>
        </authorList>
    </citation>
    <scope>NUCLEOTIDE SEQUENCE [LARGE SCALE GENOMIC DNA]</scope>
    <source>
        <strain evidence="2 3">II4</strain>
    </source>
</reference>
<dbReference type="NCBIfam" id="TIGR00778">
    <property type="entry name" value="ahpD_dom"/>
    <property type="match status" value="1"/>
</dbReference>
<dbReference type="SUPFAM" id="SSF69118">
    <property type="entry name" value="AhpD-like"/>
    <property type="match status" value="1"/>
</dbReference>
<name>A0A7H0FYD7_9GAMM</name>
<dbReference type="Pfam" id="PF02627">
    <property type="entry name" value="CMD"/>
    <property type="match status" value="1"/>
</dbReference>
<organism evidence="2 3">
    <name type="scientific">Agrilutibacter terrestris</name>
    <dbReference type="NCBI Taxonomy" id="2865112"/>
    <lineage>
        <taxon>Bacteria</taxon>
        <taxon>Pseudomonadati</taxon>
        <taxon>Pseudomonadota</taxon>
        <taxon>Gammaproteobacteria</taxon>
        <taxon>Lysobacterales</taxon>
        <taxon>Lysobacteraceae</taxon>
        <taxon>Agrilutibacter</taxon>
    </lineage>
</organism>
<dbReference type="Gene3D" id="1.20.1290.10">
    <property type="entry name" value="AhpD-like"/>
    <property type="match status" value="1"/>
</dbReference>
<evidence type="ECO:0000313" key="2">
    <source>
        <dbReference type="EMBL" id="QNP41053.1"/>
    </source>
</evidence>
<dbReference type="GO" id="GO:0051920">
    <property type="term" value="F:peroxiredoxin activity"/>
    <property type="evidence" value="ECO:0007669"/>
    <property type="project" value="InterPro"/>
</dbReference>